<dbReference type="Proteomes" id="UP001434883">
    <property type="component" value="Unassembled WGS sequence"/>
</dbReference>
<dbReference type="SMART" id="SM00216">
    <property type="entry name" value="VWD"/>
    <property type="match status" value="1"/>
</dbReference>
<evidence type="ECO:0000256" key="1">
    <source>
        <dbReference type="ARBA" id="ARBA00023157"/>
    </source>
</evidence>
<proteinExistence type="predicted"/>
<dbReference type="InterPro" id="IPR050780">
    <property type="entry name" value="Mucin_vWF_Thrombospondin_sf"/>
</dbReference>
<gene>
    <name evidence="5" type="ORF">XENOCAPTIV_024510</name>
</gene>
<feature type="non-terminal residue" evidence="5">
    <location>
        <position position="225"/>
    </location>
</feature>
<reference evidence="5 6" key="1">
    <citation type="submission" date="2021-06" db="EMBL/GenBank/DDBJ databases">
        <authorList>
            <person name="Palmer J.M."/>
        </authorList>
    </citation>
    <scope>NUCLEOTIDE SEQUENCE [LARGE SCALE GENOMIC DNA]</scope>
    <source>
        <strain evidence="5 6">XC_2019</strain>
        <tissue evidence="5">Muscle</tissue>
    </source>
</reference>
<keyword evidence="6" id="KW-1185">Reference proteome</keyword>
<feature type="non-terminal residue" evidence="5">
    <location>
        <position position="1"/>
    </location>
</feature>
<evidence type="ECO:0000256" key="3">
    <source>
        <dbReference type="SAM" id="MobiDB-lite"/>
    </source>
</evidence>
<evidence type="ECO:0000313" key="5">
    <source>
        <dbReference type="EMBL" id="MEQ2193139.1"/>
    </source>
</evidence>
<keyword evidence="2" id="KW-0325">Glycoprotein</keyword>
<name>A0ABV0QBF8_9TELE</name>
<dbReference type="PROSITE" id="PS51233">
    <property type="entry name" value="VWFD"/>
    <property type="match status" value="1"/>
</dbReference>
<feature type="region of interest" description="Disordered" evidence="3">
    <location>
        <begin position="199"/>
        <end position="225"/>
    </location>
</feature>
<dbReference type="InterPro" id="IPR025615">
    <property type="entry name" value="TILa_dom"/>
</dbReference>
<accession>A0ABV0QBF8</accession>
<sequence length="225" mass="24657">AGESFWTDGCSQRCECHANNVLLCNPSSCTPAQQCTIRDGQLGCYDAMSTCSVWGDPHYITFDGALAHFQGSCSYVITESHSDNETHYRVVATNKHRGNNRVSFVSSVDIYLTKPPESVHVRLGPNKRVQVNGAEVSLPTTAGSLVQVKRQESYLVFEAVDVIVQFDGYSTLLVRMARHFQNRVTGMCGNFNGDPSDDKVLPNGALAQNDNDFGHSWKSETSQAG</sequence>
<feature type="domain" description="VWFD" evidence="4">
    <location>
        <begin position="49"/>
        <end position="225"/>
    </location>
</feature>
<dbReference type="PANTHER" id="PTHR11339">
    <property type="entry name" value="EXTRACELLULAR MATRIX GLYCOPROTEIN RELATED"/>
    <property type="match status" value="1"/>
</dbReference>
<dbReference type="Pfam" id="PF12714">
    <property type="entry name" value="TILa"/>
    <property type="match status" value="1"/>
</dbReference>
<protein>
    <recommendedName>
        <fullName evidence="4">VWFD domain-containing protein</fullName>
    </recommendedName>
</protein>
<organism evidence="5 6">
    <name type="scientific">Xenoophorus captivus</name>
    <dbReference type="NCBI Taxonomy" id="1517983"/>
    <lineage>
        <taxon>Eukaryota</taxon>
        <taxon>Metazoa</taxon>
        <taxon>Chordata</taxon>
        <taxon>Craniata</taxon>
        <taxon>Vertebrata</taxon>
        <taxon>Euteleostomi</taxon>
        <taxon>Actinopterygii</taxon>
        <taxon>Neopterygii</taxon>
        <taxon>Teleostei</taxon>
        <taxon>Neoteleostei</taxon>
        <taxon>Acanthomorphata</taxon>
        <taxon>Ovalentaria</taxon>
        <taxon>Atherinomorphae</taxon>
        <taxon>Cyprinodontiformes</taxon>
        <taxon>Goodeidae</taxon>
        <taxon>Xenoophorus</taxon>
    </lineage>
</organism>
<comment type="caution">
    <text evidence="5">The sequence shown here is derived from an EMBL/GenBank/DDBJ whole genome shotgun (WGS) entry which is preliminary data.</text>
</comment>
<dbReference type="EMBL" id="JAHRIN010005740">
    <property type="protein sequence ID" value="MEQ2193139.1"/>
    <property type="molecule type" value="Genomic_DNA"/>
</dbReference>
<keyword evidence="1" id="KW-1015">Disulfide bond</keyword>
<dbReference type="InterPro" id="IPR001846">
    <property type="entry name" value="VWF_type-D"/>
</dbReference>
<evidence type="ECO:0000313" key="6">
    <source>
        <dbReference type="Proteomes" id="UP001434883"/>
    </source>
</evidence>
<dbReference type="PANTHER" id="PTHR11339:SF373">
    <property type="entry name" value="VWFD DOMAIN-CONTAINING PROTEIN"/>
    <property type="match status" value="1"/>
</dbReference>
<evidence type="ECO:0000256" key="2">
    <source>
        <dbReference type="ARBA" id="ARBA00023180"/>
    </source>
</evidence>
<evidence type="ECO:0000259" key="4">
    <source>
        <dbReference type="PROSITE" id="PS51233"/>
    </source>
</evidence>
<dbReference type="Pfam" id="PF00094">
    <property type="entry name" value="VWD"/>
    <property type="match status" value="1"/>
</dbReference>